<dbReference type="PANTHER" id="PTHR12021">
    <property type="entry name" value="THYMOSIN BETA"/>
    <property type="match status" value="1"/>
</dbReference>
<dbReference type="GO" id="GO:0030334">
    <property type="term" value="P:regulation of cell migration"/>
    <property type="evidence" value="ECO:0007669"/>
    <property type="project" value="TreeGrafter"/>
</dbReference>
<comment type="subcellular location">
    <subcellularLocation>
        <location evidence="1">Cytoplasm</location>
        <location evidence="1">Cytoskeleton</location>
    </subcellularLocation>
</comment>
<organism evidence="8 9">
    <name type="scientific">Panthera pardus</name>
    <name type="common">Leopard</name>
    <name type="synonym">Felis pardus</name>
    <dbReference type="NCBI Taxonomy" id="9691"/>
    <lineage>
        <taxon>Eukaryota</taxon>
        <taxon>Metazoa</taxon>
        <taxon>Chordata</taxon>
        <taxon>Craniata</taxon>
        <taxon>Vertebrata</taxon>
        <taxon>Euteleostomi</taxon>
        <taxon>Mammalia</taxon>
        <taxon>Eutheria</taxon>
        <taxon>Laurasiatheria</taxon>
        <taxon>Carnivora</taxon>
        <taxon>Feliformia</taxon>
        <taxon>Felidae</taxon>
        <taxon>Pantherinae</taxon>
        <taxon>Panthera</taxon>
    </lineage>
</organism>
<dbReference type="GO" id="GO:0005737">
    <property type="term" value="C:cytoplasm"/>
    <property type="evidence" value="ECO:0007669"/>
    <property type="project" value="TreeGrafter"/>
</dbReference>
<keyword evidence="3" id="KW-0963">Cytoplasm</keyword>
<evidence type="ECO:0000256" key="2">
    <source>
        <dbReference type="ARBA" id="ARBA00009511"/>
    </source>
</evidence>
<reference evidence="9" key="1">
    <citation type="submission" date="2025-08" db="UniProtKB">
        <authorList>
            <consortium name="RefSeq"/>
        </authorList>
    </citation>
    <scope>IDENTIFICATION</scope>
    <source>
        <tissue evidence="9">Whole blood</tissue>
    </source>
</reference>
<comment type="similarity">
    <text evidence="2">Belongs to the thymosin beta family.</text>
</comment>
<keyword evidence="5" id="KW-0206">Cytoskeleton</keyword>
<accession>A0A9W2VDE3</accession>
<evidence type="ECO:0000256" key="5">
    <source>
        <dbReference type="ARBA" id="ARBA00023212"/>
    </source>
</evidence>
<feature type="compositionally biased region" description="Basic and acidic residues" evidence="7">
    <location>
        <begin position="9"/>
        <end position="25"/>
    </location>
</feature>
<evidence type="ECO:0000256" key="1">
    <source>
        <dbReference type="ARBA" id="ARBA00004245"/>
    </source>
</evidence>
<dbReference type="FunFam" id="1.20.5.520:FF:000001">
    <property type="entry name" value="Thymosin beta"/>
    <property type="match status" value="1"/>
</dbReference>
<dbReference type="GeneID" id="109275298"/>
<evidence type="ECO:0000256" key="7">
    <source>
        <dbReference type="SAM" id="MobiDB-lite"/>
    </source>
</evidence>
<comment type="function">
    <text evidence="6">Plays an important role in the organization of the cytoskeleton. Binds to and sequesters actin monomers (G actin) and therefore inhibits actin polymerization.</text>
</comment>
<dbReference type="SMART" id="SM00152">
    <property type="entry name" value="THY"/>
    <property type="match status" value="1"/>
</dbReference>
<evidence type="ECO:0000256" key="3">
    <source>
        <dbReference type="ARBA" id="ARBA00022490"/>
    </source>
</evidence>
<dbReference type="GO" id="GO:0005856">
    <property type="term" value="C:cytoskeleton"/>
    <property type="evidence" value="ECO:0007669"/>
    <property type="project" value="UniProtKB-SubCell"/>
</dbReference>
<feature type="region of interest" description="Disordered" evidence="7">
    <location>
        <begin position="1"/>
        <end position="44"/>
    </location>
</feature>
<dbReference type="PANTHER" id="PTHR12021:SF3">
    <property type="entry name" value="THYMOSIN BETA-4-LIKE"/>
    <property type="match status" value="1"/>
</dbReference>
<proteinExistence type="inferred from homology"/>
<evidence type="ECO:0000256" key="4">
    <source>
        <dbReference type="ARBA" id="ARBA00023203"/>
    </source>
</evidence>
<name>A0A9W2VDE3_PANPR</name>
<dbReference type="Gene3D" id="1.20.5.520">
    <property type="entry name" value="Single helix bin"/>
    <property type="match status" value="1"/>
</dbReference>
<keyword evidence="8" id="KW-1185">Reference proteome</keyword>
<dbReference type="InterPro" id="IPR001152">
    <property type="entry name" value="Beta-thymosin"/>
</dbReference>
<evidence type="ECO:0000313" key="8">
    <source>
        <dbReference type="Proteomes" id="UP001165780"/>
    </source>
</evidence>
<dbReference type="InterPro" id="IPR038386">
    <property type="entry name" value="Beta-thymosin_sf"/>
</dbReference>
<evidence type="ECO:0000256" key="6">
    <source>
        <dbReference type="ARBA" id="ARBA00025497"/>
    </source>
</evidence>
<evidence type="ECO:0000313" key="9">
    <source>
        <dbReference type="RefSeq" id="XP_053756669.1"/>
    </source>
</evidence>
<dbReference type="GO" id="GO:0007015">
    <property type="term" value="P:actin filament organization"/>
    <property type="evidence" value="ECO:0007669"/>
    <property type="project" value="InterPro"/>
</dbReference>
<sequence length="44" mass="4906">MSGEPNMAEIEKFGKLKLKKTESQEKNPPLSKEMIGQEKQAGKS</sequence>
<protein>
    <submittedName>
        <fullName evidence="9">Thymosin beta-4-like</fullName>
    </submittedName>
</protein>
<keyword evidence="4" id="KW-0009">Actin-binding</keyword>
<dbReference type="RefSeq" id="XP_053756669.1">
    <property type="nucleotide sequence ID" value="XM_053900694.1"/>
</dbReference>
<dbReference type="Pfam" id="PF01290">
    <property type="entry name" value="Thymosin"/>
    <property type="match status" value="1"/>
</dbReference>
<dbReference type="GO" id="GO:0003785">
    <property type="term" value="F:actin monomer binding"/>
    <property type="evidence" value="ECO:0007669"/>
    <property type="project" value="InterPro"/>
</dbReference>
<gene>
    <name evidence="9" type="primary">LOC109275298</name>
</gene>
<dbReference type="AlphaFoldDB" id="A0A9W2VDE3"/>
<dbReference type="Proteomes" id="UP001165780">
    <property type="component" value="Unplaced"/>
</dbReference>